<sequence>MCSVENCTRKCYKATPCCWNHRGHVSKFTAVVKPVVESVLETVVKPIVEPVVEPAAELVVEPVVDSVLEAVAEPVVETIGEAVVKPVVNPVVEAVVDRNLEYEYNYVYRGRQCEHWIKKHASGVGNVSYSLYGEGKEYLYDVKDAHVLQVVDGKGKNRRFVWLYSHVDRSAFVKICS</sequence>
<accession>A0A9W7D625</accession>
<name>A0A9W7D625_9STRA</name>
<evidence type="ECO:0000313" key="2">
    <source>
        <dbReference type="Proteomes" id="UP001165083"/>
    </source>
</evidence>
<evidence type="ECO:0000313" key="1">
    <source>
        <dbReference type="EMBL" id="GMF60467.1"/>
    </source>
</evidence>
<keyword evidence="2" id="KW-1185">Reference proteome</keyword>
<dbReference type="AlphaFoldDB" id="A0A9W7D625"/>
<proteinExistence type="predicted"/>
<gene>
    <name evidence="1" type="ORF">Plil01_001725200</name>
</gene>
<dbReference type="Proteomes" id="UP001165083">
    <property type="component" value="Unassembled WGS sequence"/>
</dbReference>
<protein>
    <submittedName>
        <fullName evidence="1">Unnamed protein product</fullName>
    </submittedName>
</protein>
<dbReference type="EMBL" id="BSXW01009220">
    <property type="protein sequence ID" value="GMF60467.1"/>
    <property type="molecule type" value="Genomic_DNA"/>
</dbReference>
<reference evidence="1" key="1">
    <citation type="submission" date="2023-04" db="EMBL/GenBank/DDBJ databases">
        <title>Phytophthora lilii NBRC 32176.</title>
        <authorList>
            <person name="Ichikawa N."/>
            <person name="Sato H."/>
            <person name="Tonouchi N."/>
        </authorList>
    </citation>
    <scope>NUCLEOTIDE SEQUENCE</scope>
    <source>
        <strain evidence="1">NBRC 32176</strain>
    </source>
</reference>
<organism evidence="1 2">
    <name type="scientific">Phytophthora lilii</name>
    <dbReference type="NCBI Taxonomy" id="2077276"/>
    <lineage>
        <taxon>Eukaryota</taxon>
        <taxon>Sar</taxon>
        <taxon>Stramenopiles</taxon>
        <taxon>Oomycota</taxon>
        <taxon>Peronosporomycetes</taxon>
        <taxon>Peronosporales</taxon>
        <taxon>Peronosporaceae</taxon>
        <taxon>Phytophthora</taxon>
    </lineage>
</organism>
<comment type="caution">
    <text evidence="1">The sequence shown here is derived from an EMBL/GenBank/DDBJ whole genome shotgun (WGS) entry which is preliminary data.</text>
</comment>